<name>A0A0A1TF29_9HYPO</name>
<accession>A0A0A1TF29</accession>
<keyword evidence="2" id="KW-1185">Reference proteome</keyword>
<dbReference type="SUPFAM" id="SSF52047">
    <property type="entry name" value="RNI-like"/>
    <property type="match status" value="1"/>
</dbReference>
<proteinExistence type="predicted"/>
<dbReference type="Gene3D" id="3.80.10.10">
    <property type="entry name" value="Ribonuclease Inhibitor"/>
    <property type="match status" value="1"/>
</dbReference>
<reference evidence="1 2" key="1">
    <citation type="journal article" date="2015" name="Genome Announc.">
        <title>Draft Genome Sequence and Gene Annotation of the Entomopathogenic Fungus Verticillium hemipterigenum.</title>
        <authorList>
            <person name="Horn F."/>
            <person name="Habel A."/>
            <person name="Scharf D.H."/>
            <person name="Dworschak J."/>
            <person name="Brakhage A.A."/>
            <person name="Guthke R."/>
            <person name="Hertweck C."/>
            <person name="Linde J."/>
        </authorList>
    </citation>
    <scope>NUCLEOTIDE SEQUENCE [LARGE SCALE GENOMIC DNA]</scope>
</reference>
<gene>
    <name evidence="1" type="ORF">VHEMI03990</name>
</gene>
<dbReference type="AlphaFoldDB" id="A0A0A1TF29"/>
<sequence>MTCLLTSLPQELIDYICDLLYGLRRSDSEDKTLQNMSLTCKRLNNCAQPLMFRGIWLRMDLKNPEAANRSNYRFLETMLQRPAIASTVRELWTNDISEFPVANSSEIFHLWLKSQPVDFTNDAAALAELAGSDVWNCPPRFAPFGLEMLVTSLPNLEYLSLSAGHFGPWDDPMSEMYHPPACLTRLRVPSLPKLRDLHAYVHMYGKHFSLMDVGLNALLGAAPNLQKLHLEGVSTVHEDLDLATIQARVPTLDKLATLILEQCCVGDDSKNRIFNYLREFASRCPELRCFEFQAGDEDSADFPVTRLLASLEARRETLEEVRLRNKSCGVETRTLPTMHDFESLPNLKVLGLDRAAFCRHREGITGGPNHATCLVDVVPASVTKLCIDLSDDFEMAFKDVEFLAKRTKAGDYPNLQHVELERSVYNCLVSRQAHSPADEFVSDHPLGDKFRDLVSALLAAKITVSICEDFL</sequence>
<organism evidence="1 2">
    <name type="scientific">[Torrubiella] hemipterigena</name>
    <dbReference type="NCBI Taxonomy" id="1531966"/>
    <lineage>
        <taxon>Eukaryota</taxon>
        <taxon>Fungi</taxon>
        <taxon>Dikarya</taxon>
        <taxon>Ascomycota</taxon>
        <taxon>Pezizomycotina</taxon>
        <taxon>Sordariomycetes</taxon>
        <taxon>Hypocreomycetidae</taxon>
        <taxon>Hypocreales</taxon>
        <taxon>Clavicipitaceae</taxon>
        <taxon>Clavicipitaceae incertae sedis</taxon>
        <taxon>'Torrubiella' clade</taxon>
    </lineage>
</organism>
<evidence type="ECO:0008006" key="3">
    <source>
        <dbReference type="Google" id="ProtNLM"/>
    </source>
</evidence>
<dbReference type="InterPro" id="IPR032675">
    <property type="entry name" value="LRR_dom_sf"/>
</dbReference>
<dbReference type="STRING" id="1531966.A0A0A1TF29"/>
<dbReference type="EMBL" id="CDHN01000002">
    <property type="protein sequence ID" value="CEJ86038.1"/>
    <property type="molecule type" value="Genomic_DNA"/>
</dbReference>
<evidence type="ECO:0000313" key="2">
    <source>
        <dbReference type="Proteomes" id="UP000039046"/>
    </source>
</evidence>
<evidence type="ECO:0000313" key="1">
    <source>
        <dbReference type="EMBL" id="CEJ86038.1"/>
    </source>
</evidence>
<dbReference type="Proteomes" id="UP000039046">
    <property type="component" value="Unassembled WGS sequence"/>
</dbReference>
<protein>
    <recommendedName>
        <fullName evidence="3">F-box domain-containing protein</fullName>
    </recommendedName>
</protein>
<dbReference type="HOGENOM" id="CLU_580304_0_0_1"/>